<dbReference type="EMBL" id="KV417294">
    <property type="protein sequence ID" value="KZO94504.1"/>
    <property type="molecule type" value="Genomic_DNA"/>
</dbReference>
<dbReference type="Proteomes" id="UP000076738">
    <property type="component" value="Unassembled WGS sequence"/>
</dbReference>
<reference evidence="1 2" key="1">
    <citation type="journal article" date="2016" name="Mol. Biol. Evol.">
        <title>Comparative Genomics of Early-Diverging Mushroom-Forming Fungi Provides Insights into the Origins of Lignocellulose Decay Capabilities.</title>
        <authorList>
            <person name="Nagy L.G."/>
            <person name="Riley R."/>
            <person name="Tritt A."/>
            <person name="Adam C."/>
            <person name="Daum C."/>
            <person name="Floudas D."/>
            <person name="Sun H."/>
            <person name="Yadav J.S."/>
            <person name="Pangilinan J."/>
            <person name="Larsson K.H."/>
            <person name="Matsuura K."/>
            <person name="Barry K."/>
            <person name="Labutti K."/>
            <person name="Kuo R."/>
            <person name="Ohm R.A."/>
            <person name="Bhattacharya S.S."/>
            <person name="Shirouzu T."/>
            <person name="Yoshinaga Y."/>
            <person name="Martin F.M."/>
            <person name="Grigoriev I.V."/>
            <person name="Hibbett D.S."/>
        </authorList>
    </citation>
    <scope>NUCLEOTIDE SEQUENCE [LARGE SCALE GENOMIC DNA]</scope>
    <source>
        <strain evidence="1 2">TUFC12733</strain>
    </source>
</reference>
<evidence type="ECO:0000313" key="1">
    <source>
        <dbReference type="EMBL" id="KZO94504.1"/>
    </source>
</evidence>
<accession>A0A167KCM6</accession>
<keyword evidence="2" id="KW-1185">Reference proteome</keyword>
<organism evidence="1 2">
    <name type="scientific">Calocera viscosa (strain TUFC12733)</name>
    <dbReference type="NCBI Taxonomy" id="1330018"/>
    <lineage>
        <taxon>Eukaryota</taxon>
        <taxon>Fungi</taxon>
        <taxon>Dikarya</taxon>
        <taxon>Basidiomycota</taxon>
        <taxon>Agaricomycotina</taxon>
        <taxon>Dacrymycetes</taxon>
        <taxon>Dacrymycetales</taxon>
        <taxon>Dacrymycetaceae</taxon>
        <taxon>Calocera</taxon>
    </lineage>
</organism>
<evidence type="ECO:0000313" key="2">
    <source>
        <dbReference type="Proteomes" id="UP000076738"/>
    </source>
</evidence>
<proteinExistence type="predicted"/>
<gene>
    <name evidence="1" type="ORF">CALVIDRAFT_204485</name>
</gene>
<protein>
    <submittedName>
        <fullName evidence="1">Uncharacterized protein</fullName>
    </submittedName>
</protein>
<sequence length="205" mass="22325">MHARSCFLACGFWELRVSFFQTSLTLAATLPDVFPAMLYQRVWTWWTCASCLGSHARLLSKPWAVRIVSSSAIVRRSSLNSGNLHPHACARHCLSCTTGCSCCYPDRLCSRPCAAIGPFPVYPRKSPLARFGKHNGNTDPHGYRRRVWSSGLAACARLRSCPGQDLGFADALPGVKDDGLLVRGSGCISGSFIRSTNLGLVFLGN</sequence>
<name>A0A167KCM6_CALVF</name>
<dbReference type="AlphaFoldDB" id="A0A167KCM6"/>